<dbReference type="Proteomes" id="UP000799757">
    <property type="component" value="Unassembled WGS sequence"/>
</dbReference>
<organism evidence="1 2">
    <name type="scientific">Melanomma pulvis-pyrius CBS 109.77</name>
    <dbReference type="NCBI Taxonomy" id="1314802"/>
    <lineage>
        <taxon>Eukaryota</taxon>
        <taxon>Fungi</taxon>
        <taxon>Dikarya</taxon>
        <taxon>Ascomycota</taxon>
        <taxon>Pezizomycotina</taxon>
        <taxon>Dothideomycetes</taxon>
        <taxon>Pleosporomycetidae</taxon>
        <taxon>Pleosporales</taxon>
        <taxon>Melanommataceae</taxon>
        <taxon>Melanomma</taxon>
    </lineage>
</organism>
<gene>
    <name evidence="1" type="ORF">K505DRAFT_358759</name>
</gene>
<protein>
    <submittedName>
        <fullName evidence="1">Uncharacterized protein</fullName>
    </submittedName>
</protein>
<name>A0A6A6XLE8_9PLEO</name>
<reference evidence="1" key="1">
    <citation type="journal article" date="2020" name="Stud. Mycol.">
        <title>101 Dothideomycetes genomes: a test case for predicting lifestyles and emergence of pathogens.</title>
        <authorList>
            <person name="Haridas S."/>
            <person name="Albert R."/>
            <person name="Binder M."/>
            <person name="Bloem J."/>
            <person name="Labutti K."/>
            <person name="Salamov A."/>
            <person name="Andreopoulos B."/>
            <person name="Baker S."/>
            <person name="Barry K."/>
            <person name="Bills G."/>
            <person name="Bluhm B."/>
            <person name="Cannon C."/>
            <person name="Castanera R."/>
            <person name="Culley D."/>
            <person name="Daum C."/>
            <person name="Ezra D."/>
            <person name="Gonzalez J."/>
            <person name="Henrissat B."/>
            <person name="Kuo A."/>
            <person name="Liang C."/>
            <person name="Lipzen A."/>
            <person name="Lutzoni F."/>
            <person name="Magnuson J."/>
            <person name="Mondo S."/>
            <person name="Nolan M."/>
            <person name="Ohm R."/>
            <person name="Pangilinan J."/>
            <person name="Park H.-J."/>
            <person name="Ramirez L."/>
            <person name="Alfaro M."/>
            <person name="Sun H."/>
            <person name="Tritt A."/>
            <person name="Yoshinaga Y."/>
            <person name="Zwiers L.-H."/>
            <person name="Turgeon B."/>
            <person name="Goodwin S."/>
            <person name="Spatafora J."/>
            <person name="Crous P."/>
            <person name="Grigoriev I."/>
        </authorList>
    </citation>
    <scope>NUCLEOTIDE SEQUENCE</scope>
    <source>
        <strain evidence="1">CBS 109.77</strain>
    </source>
</reference>
<keyword evidence="2" id="KW-1185">Reference proteome</keyword>
<sequence length="107" mass="12292">MNDPVRLYVFISGEIDSFHICNSYYLTSDFRIIPTGHVFSPLFKVQELGWVSDPNAFELICVNQPVQPVPQHQPDQEATFNGWVSALLLELDQNHPQLWTRNHGNVL</sequence>
<dbReference type="EMBL" id="MU001816">
    <property type="protein sequence ID" value="KAF2797008.1"/>
    <property type="molecule type" value="Genomic_DNA"/>
</dbReference>
<accession>A0A6A6XLE8</accession>
<evidence type="ECO:0000313" key="1">
    <source>
        <dbReference type="EMBL" id="KAF2797008.1"/>
    </source>
</evidence>
<dbReference type="AlphaFoldDB" id="A0A6A6XLE8"/>
<evidence type="ECO:0000313" key="2">
    <source>
        <dbReference type="Proteomes" id="UP000799757"/>
    </source>
</evidence>
<proteinExistence type="predicted"/>